<keyword evidence="2" id="KW-1185">Reference proteome</keyword>
<feature type="non-terminal residue" evidence="1">
    <location>
        <position position="107"/>
    </location>
</feature>
<name>A0ABQ5RQ62_9CHLO</name>
<feature type="non-terminal residue" evidence="1">
    <location>
        <position position="1"/>
    </location>
</feature>
<dbReference type="Proteomes" id="UP001165090">
    <property type="component" value="Unassembled WGS sequence"/>
</dbReference>
<gene>
    <name evidence="1" type="ORF">VaNZ11_001614</name>
</gene>
<organism evidence="1 2">
    <name type="scientific">Volvox africanus</name>
    <dbReference type="NCBI Taxonomy" id="51714"/>
    <lineage>
        <taxon>Eukaryota</taxon>
        <taxon>Viridiplantae</taxon>
        <taxon>Chlorophyta</taxon>
        <taxon>core chlorophytes</taxon>
        <taxon>Chlorophyceae</taxon>
        <taxon>CS clade</taxon>
        <taxon>Chlamydomonadales</taxon>
        <taxon>Volvocaceae</taxon>
        <taxon>Volvox</taxon>
    </lineage>
</organism>
<sequence length="107" mass="11281">STPLAPFVATSVQQYSSSSNGDEVLVLSMHPDPRTASATGSSPSIIPADDEARLFFTVAYNSDDAVTPGVHPALIYRRIAFGSGVDPKLYNSLETGDALQIAGQQRV</sequence>
<proteinExistence type="predicted"/>
<dbReference type="EMBL" id="BSDZ01000004">
    <property type="protein sequence ID" value="GLI59675.1"/>
    <property type="molecule type" value="Genomic_DNA"/>
</dbReference>
<comment type="caution">
    <text evidence="1">The sequence shown here is derived from an EMBL/GenBank/DDBJ whole genome shotgun (WGS) entry which is preliminary data.</text>
</comment>
<protein>
    <submittedName>
        <fullName evidence="1">Uncharacterized protein</fullName>
    </submittedName>
</protein>
<accession>A0ABQ5RQ62</accession>
<reference evidence="1 2" key="1">
    <citation type="journal article" date="2023" name="IScience">
        <title>Expanded male sex-determining region conserved during the evolution of homothallism in the green alga Volvox.</title>
        <authorList>
            <person name="Yamamoto K."/>
            <person name="Matsuzaki R."/>
            <person name="Mahakham W."/>
            <person name="Heman W."/>
            <person name="Sekimoto H."/>
            <person name="Kawachi M."/>
            <person name="Minakuchi Y."/>
            <person name="Toyoda A."/>
            <person name="Nozaki H."/>
        </authorList>
    </citation>
    <scope>NUCLEOTIDE SEQUENCE [LARGE SCALE GENOMIC DNA]</scope>
    <source>
        <strain evidence="1 2">NIES-4468</strain>
    </source>
</reference>
<evidence type="ECO:0000313" key="2">
    <source>
        <dbReference type="Proteomes" id="UP001165090"/>
    </source>
</evidence>
<evidence type="ECO:0000313" key="1">
    <source>
        <dbReference type="EMBL" id="GLI59675.1"/>
    </source>
</evidence>